<dbReference type="EMBL" id="QUSZ01001890">
    <property type="protein sequence ID" value="RHY24338.1"/>
    <property type="molecule type" value="Genomic_DNA"/>
</dbReference>
<sequence length="674" mass="76049">MLFTPQSTFVSCSMMESQLRTEHDDAVRVMTAQHADEIDRLEAQHAHTIQLLQEAAHANDLRSEAALADAQRASEQRERQLRTDSTHELTQTMRDMEVANLSEFQRMRNEAQANMRQVQDRHADELADVAAKAGAELRDSLCQATERQHMIANERDSVWVAQCRQHVQAQCNELAASHREAMHVLTSQHAQEVADVAQHWTTRLGDERTAHAAALQELRQVLEGKVAAEVESCRRDMLEQKGTAVMTTTAKWQRALADTNARLEVEKKVAYDKGVADREAEWQRAALLIKAAQKEECDSKEALKVCEEKFQLALATKTAQLQQACDNAIAAHKKTAQEALDEAVASTRDTVERTTAKAVEDEWREKLLAQKVALEEALQQACHEVEARVLQTSVEQHHVALKQWEEAKAAELAKVQSTLRGQFAQQTHDSEMALRREKEIAVQAVNDQWAMKLDALTSVQQALEEAEDASFDLQEELATLKKQHVFRHVMLVHSGMRKLQHLEDEVDSVYGNVYDTLVNYKRDQLVAHRSASNVVTSELSVLQAQIAEVVKTKSEGEDEVQKALAELGSLEEEIGAIQLMKDGHVNQAQVARKRRMHQEMEAMLEGIETKRTRVRTIETKQQELQSLHKQKEDEMKGLERQLVQILVEQQKQLLTLVTSVKTTSSSNRSSSVPA</sequence>
<feature type="coiled-coil region" evidence="1">
    <location>
        <begin position="456"/>
        <end position="483"/>
    </location>
</feature>
<dbReference type="Proteomes" id="UP000265427">
    <property type="component" value="Unassembled WGS sequence"/>
</dbReference>
<dbReference type="AlphaFoldDB" id="A0A397BQY7"/>
<dbReference type="PROSITE" id="PS50096">
    <property type="entry name" value="IQ"/>
    <property type="match status" value="1"/>
</dbReference>
<feature type="coiled-coil region" evidence="1">
    <location>
        <begin position="58"/>
        <end position="128"/>
    </location>
</feature>
<protein>
    <submittedName>
        <fullName evidence="2">Uncharacterized protein</fullName>
    </submittedName>
</protein>
<accession>A0A397BQY7</accession>
<reference evidence="2 3" key="1">
    <citation type="submission" date="2018-08" db="EMBL/GenBank/DDBJ databases">
        <title>Aphanomyces genome sequencing and annotation.</title>
        <authorList>
            <person name="Minardi D."/>
            <person name="Oidtmann B."/>
            <person name="Van Der Giezen M."/>
            <person name="Studholme D.J."/>
        </authorList>
    </citation>
    <scope>NUCLEOTIDE SEQUENCE [LARGE SCALE GENOMIC DNA]</scope>
    <source>
        <strain evidence="2 3">Kv</strain>
    </source>
</reference>
<dbReference type="VEuPathDB" id="FungiDB:H257_01688"/>
<evidence type="ECO:0000313" key="2">
    <source>
        <dbReference type="EMBL" id="RHY24338.1"/>
    </source>
</evidence>
<gene>
    <name evidence="2" type="ORF">DYB36_002497</name>
</gene>
<proteinExistence type="predicted"/>
<evidence type="ECO:0000256" key="1">
    <source>
        <dbReference type="SAM" id="Coils"/>
    </source>
</evidence>
<organism evidence="2 3">
    <name type="scientific">Aphanomyces astaci</name>
    <name type="common">Crayfish plague agent</name>
    <dbReference type="NCBI Taxonomy" id="112090"/>
    <lineage>
        <taxon>Eukaryota</taxon>
        <taxon>Sar</taxon>
        <taxon>Stramenopiles</taxon>
        <taxon>Oomycota</taxon>
        <taxon>Saprolegniomycetes</taxon>
        <taxon>Saprolegniales</taxon>
        <taxon>Verrucalvaceae</taxon>
        <taxon>Aphanomyces</taxon>
    </lineage>
</organism>
<evidence type="ECO:0000313" key="3">
    <source>
        <dbReference type="Proteomes" id="UP000265427"/>
    </source>
</evidence>
<comment type="caution">
    <text evidence="2">The sequence shown here is derived from an EMBL/GenBank/DDBJ whole genome shotgun (WGS) entry which is preliminary data.</text>
</comment>
<name>A0A397BQY7_APHAT</name>
<feature type="coiled-coil region" evidence="1">
    <location>
        <begin position="614"/>
        <end position="648"/>
    </location>
</feature>
<keyword evidence="1" id="KW-0175">Coiled coil</keyword>